<dbReference type="InterPro" id="IPR000999">
    <property type="entry name" value="RNase_III_dom"/>
</dbReference>
<accession>A0A397UN01</accession>
<reference evidence="2 3" key="1">
    <citation type="submission" date="2018-06" db="EMBL/GenBank/DDBJ databases">
        <title>Comparative genomics reveals the genomic features of Rhizophagus irregularis, R. cerebriforme, R. diaphanum and Gigaspora rosea, and their symbiotic lifestyle signature.</title>
        <authorList>
            <person name="Morin E."/>
            <person name="San Clemente H."/>
            <person name="Chen E.C.H."/>
            <person name="De La Providencia I."/>
            <person name="Hainaut M."/>
            <person name="Kuo A."/>
            <person name="Kohler A."/>
            <person name="Murat C."/>
            <person name="Tang N."/>
            <person name="Roy S."/>
            <person name="Loubradou J."/>
            <person name="Henrissat B."/>
            <person name="Grigoriev I.V."/>
            <person name="Corradi N."/>
            <person name="Roux C."/>
            <person name="Martin F.M."/>
        </authorList>
    </citation>
    <scope>NUCLEOTIDE SEQUENCE [LARGE SCALE GENOMIC DNA]</scope>
    <source>
        <strain evidence="2 3">DAOM 194757</strain>
    </source>
</reference>
<dbReference type="Gene3D" id="1.10.1520.10">
    <property type="entry name" value="Ribonuclease III domain"/>
    <property type="match status" value="1"/>
</dbReference>
<comment type="caution">
    <text evidence="2">The sequence shown here is derived from an EMBL/GenBank/DDBJ whole genome shotgun (WGS) entry which is preliminary data.</text>
</comment>
<dbReference type="CDD" id="cd00593">
    <property type="entry name" value="RIBOc"/>
    <property type="match status" value="1"/>
</dbReference>
<dbReference type="GO" id="GO:0004525">
    <property type="term" value="F:ribonuclease III activity"/>
    <property type="evidence" value="ECO:0007669"/>
    <property type="project" value="InterPro"/>
</dbReference>
<dbReference type="InterPro" id="IPR036389">
    <property type="entry name" value="RNase_III_sf"/>
</dbReference>
<dbReference type="Pfam" id="PF00636">
    <property type="entry name" value="Ribonuclease_3"/>
    <property type="match status" value="1"/>
</dbReference>
<evidence type="ECO:0000259" key="1">
    <source>
        <dbReference type="PROSITE" id="PS50142"/>
    </source>
</evidence>
<evidence type="ECO:0000313" key="3">
    <source>
        <dbReference type="Proteomes" id="UP000266673"/>
    </source>
</evidence>
<proteinExistence type="predicted"/>
<feature type="domain" description="RNase III" evidence="1">
    <location>
        <begin position="157"/>
        <end position="246"/>
    </location>
</feature>
<dbReference type="EMBL" id="QKWP01001228">
    <property type="protein sequence ID" value="RIB10618.1"/>
    <property type="molecule type" value="Genomic_DNA"/>
</dbReference>
<keyword evidence="3" id="KW-1185">Reference proteome</keyword>
<protein>
    <recommendedName>
        <fullName evidence="1">RNase III domain-containing protein</fullName>
    </recommendedName>
</protein>
<gene>
    <name evidence="2" type="ORF">C2G38_2043352</name>
</gene>
<evidence type="ECO:0000313" key="2">
    <source>
        <dbReference type="EMBL" id="RIB10618.1"/>
    </source>
</evidence>
<dbReference type="OrthoDB" id="2387250at2759"/>
<dbReference type="SUPFAM" id="SSF69065">
    <property type="entry name" value="RNase III domain-like"/>
    <property type="match status" value="1"/>
</dbReference>
<dbReference type="AlphaFoldDB" id="A0A397UN01"/>
<name>A0A397UN01_9GLOM</name>
<dbReference type="PROSITE" id="PS50142">
    <property type="entry name" value="RNASE_3_2"/>
    <property type="match status" value="1"/>
</dbReference>
<sequence length="262" mass="30456">MSLRNIKIFNEINYTLMRRHSLEMLKNSLNESQKKINKNEDKHLVMVIEKAINNLKDHFCEYKNYTGNTKELPFVIKCEEDDKKSHKRKYLSKECKDENESICTKKVRLENIEKGVKVSKTCRNITNVTKNLRRDLPPVLKIHDSLFLEMAMCRSLHKKSWEALEFLGDRVLTSCLFKISEPKYLQKHCADTIELSVRNIVTNKILAAYSITLGIHKFNGIKSSEIKKVHADALEAYIGAYYLISGELALCRLKPCELDKLM</sequence>
<dbReference type="Proteomes" id="UP000266673">
    <property type="component" value="Unassembled WGS sequence"/>
</dbReference>
<dbReference type="GO" id="GO:0006396">
    <property type="term" value="P:RNA processing"/>
    <property type="evidence" value="ECO:0007669"/>
    <property type="project" value="InterPro"/>
</dbReference>
<organism evidence="2 3">
    <name type="scientific">Gigaspora rosea</name>
    <dbReference type="NCBI Taxonomy" id="44941"/>
    <lineage>
        <taxon>Eukaryota</taxon>
        <taxon>Fungi</taxon>
        <taxon>Fungi incertae sedis</taxon>
        <taxon>Mucoromycota</taxon>
        <taxon>Glomeromycotina</taxon>
        <taxon>Glomeromycetes</taxon>
        <taxon>Diversisporales</taxon>
        <taxon>Gigasporaceae</taxon>
        <taxon>Gigaspora</taxon>
    </lineage>
</organism>